<dbReference type="InterPro" id="IPR050206">
    <property type="entry name" value="FtsK/SpoIIIE/SftA"/>
</dbReference>
<dbReference type="CDD" id="cd01127">
    <property type="entry name" value="TrwB_TraG_TraD_VirD4"/>
    <property type="match status" value="1"/>
</dbReference>
<organism evidence="7 8">
    <name type="scientific">Flectobacillus longus</name>
    <dbReference type="NCBI Taxonomy" id="2984207"/>
    <lineage>
        <taxon>Bacteria</taxon>
        <taxon>Pseudomonadati</taxon>
        <taxon>Bacteroidota</taxon>
        <taxon>Cytophagia</taxon>
        <taxon>Cytophagales</taxon>
        <taxon>Flectobacillaceae</taxon>
        <taxon>Flectobacillus</taxon>
    </lineage>
</organism>
<evidence type="ECO:0000256" key="4">
    <source>
        <dbReference type="ARBA" id="ARBA00023125"/>
    </source>
</evidence>
<dbReference type="PROSITE" id="PS50901">
    <property type="entry name" value="FTSK"/>
    <property type="match status" value="1"/>
</dbReference>
<dbReference type="Proteomes" id="UP001236569">
    <property type="component" value="Unassembled WGS sequence"/>
</dbReference>
<dbReference type="Gene3D" id="3.40.50.300">
    <property type="entry name" value="P-loop containing nucleotide triphosphate hydrolases"/>
    <property type="match status" value="1"/>
</dbReference>
<keyword evidence="3 5" id="KW-0067">ATP-binding</keyword>
<comment type="caution">
    <text evidence="7">The sequence shown here is derived from an EMBL/GenBank/DDBJ whole genome shotgun (WGS) entry which is preliminary data.</text>
</comment>
<dbReference type="PANTHER" id="PTHR22683:SF41">
    <property type="entry name" value="DNA TRANSLOCASE FTSK"/>
    <property type="match status" value="1"/>
</dbReference>
<evidence type="ECO:0000259" key="6">
    <source>
        <dbReference type="PROSITE" id="PS50901"/>
    </source>
</evidence>
<evidence type="ECO:0000313" key="8">
    <source>
        <dbReference type="Proteomes" id="UP001236569"/>
    </source>
</evidence>
<accession>A0ABT6YK88</accession>
<keyword evidence="2 5" id="KW-0547">Nucleotide-binding</keyword>
<dbReference type="InterPro" id="IPR003593">
    <property type="entry name" value="AAA+_ATPase"/>
</dbReference>
<evidence type="ECO:0000256" key="1">
    <source>
        <dbReference type="ARBA" id="ARBA00006474"/>
    </source>
</evidence>
<evidence type="ECO:0000256" key="5">
    <source>
        <dbReference type="PROSITE-ProRule" id="PRU00289"/>
    </source>
</evidence>
<dbReference type="InterPro" id="IPR038726">
    <property type="entry name" value="PDDEXK_AddAB-type"/>
</dbReference>
<proteinExistence type="inferred from homology"/>
<dbReference type="Gene3D" id="3.30.980.40">
    <property type="match status" value="1"/>
</dbReference>
<name>A0ABT6YK88_9BACT</name>
<evidence type="ECO:0000313" key="7">
    <source>
        <dbReference type="EMBL" id="MDI9863999.1"/>
    </source>
</evidence>
<comment type="similarity">
    <text evidence="1">Belongs to the FtsK/SpoIIIE/SftA family.</text>
</comment>
<reference evidence="7 8" key="1">
    <citation type="submission" date="2023-05" db="EMBL/GenBank/DDBJ databases">
        <title>Novel species of genus Flectobacillus isolated from stream in China.</title>
        <authorList>
            <person name="Lu H."/>
        </authorList>
    </citation>
    <scope>NUCLEOTIDE SEQUENCE [LARGE SCALE GENOMIC DNA]</scope>
    <source>
        <strain evidence="7 8">DC10W</strain>
    </source>
</reference>
<dbReference type="InterPro" id="IPR027417">
    <property type="entry name" value="P-loop_NTPase"/>
</dbReference>
<dbReference type="PANTHER" id="PTHR22683">
    <property type="entry name" value="SPORULATION PROTEIN RELATED"/>
    <property type="match status" value="1"/>
</dbReference>
<dbReference type="Pfam" id="PF01935">
    <property type="entry name" value="DUF87"/>
    <property type="match status" value="1"/>
</dbReference>
<evidence type="ECO:0000256" key="3">
    <source>
        <dbReference type="ARBA" id="ARBA00022840"/>
    </source>
</evidence>
<dbReference type="Gene3D" id="3.90.320.10">
    <property type="match status" value="1"/>
</dbReference>
<dbReference type="Pfam" id="PF12705">
    <property type="entry name" value="PDDEXK_1"/>
    <property type="match status" value="1"/>
</dbReference>
<dbReference type="InterPro" id="IPR041027">
    <property type="entry name" value="FtsK_alpha"/>
</dbReference>
<dbReference type="RefSeq" id="WP_283369233.1">
    <property type="nucleotide sequence ID" value="NZ_JASHID010000003.1"/>
</dbReference>
<keyword evidence="4" id="KW-0238">DNA-binding</keyword>
<dbReference type="EMBL" id="JASHID010000003">
    <property type="protein sequence ID" value="MDI9863999.1"/>
    <property type="molecule type" value="Genomic_DNA"/>
</dbReference>
<dbReference type="InterPro" id="IPR011604">
    <property type="entry name" value="PDDEXK-like_dom_sf"/>
</dbReference>
<evidence type="ECO:0000256" key="2">
    <source>
        <dbReference type="ARBA" id="ARBA00022741"/>
    </source>
</evidence>
<dbReference type="SUPFAM" id="SSF52540">
    <property type="entry name" value="P-loop containing nucleoside triphosphate hydrolases"/>
    <property type="match status" value="1"/>
</dbReference>
<dbReference type="Pfam" id="PF17854">
    <property type="entry name" value="FtsK_alpha"/>
    <property type="match status" value="1"/>
</dbReference>
<keyword evidence="8" id="KW-1185">Reference proteome</keyword>
<dbReference type="InterPro" id="IPR002789">
    <property type="entry name" value="HerA_central"/>
</dbReference>
<feature type="domain" description="FtsK" evidence="6">
    <location>
        <begin position="461"/>
        <end position="656"/>
    </location>
</feature>
<dbReference type="InterPro" id="IPR002543">
    <property type="entry name" value="FtsK_dom"/>
</dbReference>
<gene>
    <name evidence="7" type="ORF">QM480_06670</name>
</gene>
<protein>
    <submittedName>
        <fullName evidence="7">DNA translocase FtsK</fullName>
    </submittedName>
</protein>
<sequence length="692" mass="78855">MNRYKYLEPHEIEELLSNYLINSWSYSKVRTFASNEKDFERKYIYGEDSKRSSTTIAGEAYHKALDIYFSGLRESGHTYDITDLEAAAYEYIEMISPNTWKIQKTTPTIQECIINATKTVNQLLGNFLKDVGTYTDNLEAIICTEQRLVTWVQINGVDIPMPLHAVIDMVIKTKDGKNVIIDHKSKKAFTDDNEIRFSIGKQAITYVLAWEVETGEQIDEVWFVENKAPKNKDNSPQLICHKVLLDSGTRRLYEALLYEPLRRMLEAVSDPDYVYLLNDNDNLTDKAELYEFWAKTMIAEIDEFNVKNDKKPLVEARLRKIRDASLSTVSPNVIKNFRKYSEQFIPFDLSNKDMTNQEKIEHVLRSFNLMAKVQHTFEGYSSTSYLLEVGAGVSVSSITKYKLDIANALDVSNVRIQKDLFVYEGKSYLAIESVRKSAGTLFWDARLKNKSKIPLGIDNFQQTVFWDIENHSTPHMLVCGATGSGKSVFLRSIIEYANLEGFDEIFIFDPKYEFNNFSNVITTVVNDIEEIETQMGLLVLDMEQRVKSGTTKKTLVVFDEFADAVANSRKGNELNNYSDQITGYYKTGLPKTKRVVSSVDKSLEENLRILLQKGRSSGFRIIAATQRASTKVITGDAKVNFPVQVCFRVPKDIDSIVVIDEPGAEALNGRGDGLIKSPEYLGIVRFQAFYKS</sequence>
<feature type="binding site" evidence="5">
    <location>
        <begin position="480"/>
        <end position="487"/>
    </location>
    <ligand>
        <name>ATP</name>
        <dbReference type="ChEBI" id="CHEBI:30616"/>
    </ligand>
</feature>
<dbReference type="SMART" id="SM00382">
    <property type="entry name" value="AAA"/>
    <property type="match status" value="1"/>
</dbReference>